<dbReference type="EMBL" id="JACVVK020000620">
    <property type="protein sequence ID" value="KAK7462520.1"/>
    <property type="molecule type" value="Genomic_DNA"/>
</dbReference>
<dbReference type="Proteomes" id="UP001519460">
    <property type="component" value="Unassembled WGS sequence"/>
</dbReference>
<feature type="transmembrane region" description="Helical" evidence="6">
    <location>
        <begin position="73"/>
        <end position="98"/>
    </location>
</feature>
<keyword evidence="3 6" id="KW-1133">Transmembrane helix</keyword>
<dbReference type="GO" id="GO:0016020">
    <property type="term" value="C:membrane"/>
    <property type="evidence" value="ECO:0007669"/>
    <property type="project" value="UniProtKB-SubCell"/>
</dbReference>
<feature type="compositionally biased region" description="Low complexity" evidence="5">
    <location>
        <begin position="299"/>
        <end position="311"/>
    </location>
</feature>
<dbReference type="Pfam" id="PF00335">
    <property type="entry name" value="Tetraspanin"/>
    <property type="match status" value="1"/>
</dbReference>
<feature type="transmembrane region" description="Helical" evidence="6">
    <location>
        <begin position="110"/>
        <end position="132"/>
    </location>
</feature>
<evidence type="ECO:0000256" key="6">
    <source>
        <dbReference type="SAM" id="Phobius"/>
    </source>
</evidence>
<feature type="compositionally biased region" description="Polar residues" evidence="5">
    <location>
        <begin position="312"/>
        <end position="332"/>
    </location>
</feature>
<accession>A0ABD0J658</accession>
<sequence length="332" mass="36337">MDCRRLAFCVLNVLLTVVSLAALVLGGLVTANPNYVATILATGSNTVSSLSGDTREDFQIFELNIADIEMYRRAGICLIVVGISVFGTALPGWVTWWFLRKPSVTAVKMLFFYIVLLTVLATVQIGLIGDFLDWYSKIPDRMREYYETHTLENNYNESGPGDFSLNVNLLHYVYDCCGIFGQSDFMNSPTGLPPSCCKQSIISGDDSTKKLDCMSGGARDDYYSQQAELKVLKNLTTIGAIAAVILLLQAVQVIIGVLFLRDPERVRVAPKLLPATNVHETPATSVKQKPVVTSSVSALPPIRTPRTPRLTSDVTHPIQTARTSGTSFSSSR</sequence>
<name>A0ABD0J658_9CAEN</name>
<evidence type="ECO:0000256" key="3">
    <source>
        <dbReference type="ARBA" id="ARBA00022989"/>
    </source>
</evidence>
<evidence type="ECO:0000256" key="1">
    <source>
        <dbReference type="ARBA" id="ARBA00004141"/>
    </source>
</evidence>
<protein>
    <recommendedName>
        <fullName evidence="9">Tetraspanin</fullName>
    </recommendedName>
</protein>
<keyword evidence="4 6" id="KW-0472">Membrane</keyword>
<gene>
    <name evidence="7" type="ORF">BaRGS_00038430</name>
</gene>
<organism evidence="7 8">
    <name type="scientific">Batillaria attramentaria</name>
    <dbReference type="NCBI Taxonomy" id="370345"/>
    <lineage>
        <taxon>Eukaryota</taxon>
        <taxon>Metazoa</taxon>
        <taxon>Spiralia</taxon>
        <taxon>Lophotrochozoa</taxon>
        <taxon>Mollusca</taxon>
        <taxon>Gastropoda</taxon>
        <taxon>Caenogastropoda</taxon>
        <taxon>Sorbeoconcha</taxon>
        <taxon>Cerithioidea</taxon>
        <taxon>Batillariidae</taxon>
        <taxon>Batillaria</taxon>
    </lineage>
</organism>
<evidence type="ECO:0008006" key="9">
    <source>
        <dbReference type="Google" id="ProtNLM"/>
    </source>
</evidence>
<comment type="subcellular location">
    <subcellularLocation>
        <location evidence="1">Membrane</location>
        <topology evidence="1">Multi-pass membrane protein</topology>
    </subcellularLocation>
</comment>
<dbReference type="InterPro" id="IPR018499">
    <property type="entry name" value="Tetraspanin/Peripherin"/>
</dbReference>
<proteinExistence type="predicted"/>
<evidence type="ECO:0000256" key="2">
    <source>
        <dbReference type="ARBA" id="ARBA00022692"/>
    </source>
</evidence>
<dbReference type="SUPFAM" id="SSF48652">
    <property type="entry name" value="Tetraspanin"/>
    <property type="match status" value="1"/>
</dbReference>
<evidence type="ECO:0000256" key="4">
    <source>
        <dbReference type="ARBA" id="ARBA00023136"/>
    </source>
</evidence>
<evidence type="ECO:0000313" key="7">
    <source>
        <dbReference type="EMBL" id="KAK7462520.1"/>
    </source>
</evidence>
<feature type="transmembrane region" description="Helical" evidence="6">
    <location>
        <begin position="238"/>
        <end position="260"/>
    </location>
</feature>
<dbReference type="AlphaFoldDB" id="A0ABD0J658"/>
<keyword evidence="2 6" id="KW-0812">Transmembrane</keyword>
<comment type="caution">
    <text evidence="7">The sequence shown here is derived from an EMBL/GenBank/DDBJ whole genome shotgun (WGS) entry which is preliminary data.</text>
</comment>
<reference evidence="7 8" key="1">
    <citation type="journal article" date="2023" name="Sci. Data">
        <title>Genome assembly of the Korean intertidal mud-creeper Batillaria attramentaria.</title>
        <authorList>
            <person name="Patra A.K."/>
            <person name="Ho P.T."/>
            <person name="Jun S."/>
            <person name="Lee S.J."/>
            <person name="Kim Y."/>
            <person name="Won Y.J."/>
        </authorList>
    </citation>
    <scope>NUCLEOTIDE SEQUENCE [LARGE SCALE GENOMIC DNA]</scope>
    <source>
        <strain evidence="7">Wonlab-2016</strain>
    </source>
</reference>
<evidence type="ECO:0000313" key="8">
    <source>
        <dbReference type="Proteomes" id="UP001519460"/>
    </source>
</evidence>
<keyword evidence="8" id="KW-1185">Reference proteome</keyword>
<evidence type="ECO:0000256" key="5">
    <source>
        <dbReference type="SAM" id="MobiDB-lite"/>
    </source>
</evidence>
<dbReference type="InterPro" id="IPR008952">
    <property type="entry name" value="Tetraspanin_EC2_sf"/>
</dbReference>
<feature type="region of interest" description="Disordered" evidence="5">
    <location>
        <begin position="296"/>
        <end position="332"/>
    </location>
</feature>